<evidence type="ECO:0000313" key="1">
    <source>
        <dbReference type="EMBL" id="GAL07180.1"/>
    </source>
</evidence>
<evidence type="ECO:0000313" key="2">
    <source>
        <dbReference type="Proteomes" id="UP000029227"/>
    </source>
</evidence>
<name>A0A090QVG5_9GAMM</name>
<sequence>MVVKHLDSSGLAGHFAHDTPRKISMHEDVAVWCDVCVCEAEPYWQAIAQDQGEKPVKSETEV</sequence>
<accession>A0A090QVG5</accession>
<reference evidence="1 2" key="1">
    <citation type="journal article" date="2014" name="Genome Announc.">
        <title>Draft Genome Sequences of Two Vibrionaceae Species, Vibrio ponticus C121 and Photobacterium aphoticum C119, Isolated as Coral Reef Microbiota.</title>
        <authorList>
            <person name="Al-saari N."/>
            <person name="Meirelles P.M."/>
            <person name="Mino S."/>
            <person name="Suda W."/>
            <person name="Oshima K."/>
            <person name="Hattori M."/>
            <person name="Ohkuma M."/>
            <person name="Thompson F.L."/>
            <person name="Gomez-Gil B."/>
            <person name="Sawabe T."/>
            <person name="Sawabe T."/>
        </authorList>
    </citation>
    <scope>NUCLEOTIDE SEQUENCE [LARGE SCALE GENOMIC DNA]</scope>
    <source>
        <strain evidence="1 2">JCM 19237</strain>
    </source>
</reference>
<comment type="caution">
    <text evidence="1">The sequence shown here is derived from an EMBL/GenBank/DDBJ whole genome shotgun (WGS) entry which is preliminary data.</text>
</comment>
<dbReference type="Proteomes" id="UP000029227">
    <property type="component" value="Unassembled WGS sequence"/>
</dbReference>
<gene>
    <name evidence="1" type="ORF">JCM19237_4596</name>
</gene>
<proteinExistence type="predicted"/>
<dbReference type="EMBL" id="BBMN01000015">
    <property type="protein sequence ID" value="GAL07180.1"/>
    <property type="molecule type" value="Genomic_DNA"/>
</dbReference>
<dbReference type="AlphaFoldDB" id="A0A090QVG5"/>
<organism evidence="1 2">
    <name type="scientific">Photobacterium aphoticum</name>
    <dbReference type="NCBI Taxonomy" id="754436"/>
    <lineage>
        <taxon>Bacteria</taxon>
        <taxon>Pseudomonadati</taxon>
        <taxon>Pseudomonadota</taxon>
        <taxon>Gammaproteobacteria</taxon>
        <taxon>Vibrionales</taxon>
        <taxon>Vibrionaceae</taxon>
        <taxon>Photobacterium</taxon>
    </lineage>
</organism>
<protein>
    <submittedName>
        <fullName evidence="1">Uncharacterized protein</fullName>
    </submittedName>
</protein>